<dbReference type="PANTHER" id="PTHR33383">
    <property type="entry name" value="MEMBRANE PROTEIN INSERTION EFFICIENCY FACTOR-RELATED"/>
    <property type="match status" value="1"/>
</dbReference>
<gene>
    <name evidence="2" type="ORF">C0V70_18910</name>
</gene>
<dbReference type="AlphaFoldDB" id="A0A2K9NX98"/>
<comment type="similarity">
    <text evidence="1">Belongs to the UPF0161 family.</text>
</comment>
<evidence type="ECO:0000313" key="3">
    <source>
        <dbReference type="Proteomes" id="UP000235584"/>
    </source>
</evidence>
<name>A0A2K9NX98_BACTC</name>
<dbReference type="SMART" id="SM01234">
    <property type="entry name" value="Haemolytic"/>
    <property type="match status" value="1"/>
</dbReference>
<dbReference type="GO" id="GO:0005886">
    <property type="term" value="C:plasma membrane"/>
    <property type="evidence" value="ECO:0007669"/>
    <property type="project" value="UniProtKB-SubCell"/>
</dbReference>
<keyword evidence="1" id="KW-1003">Cell membrane</keyword>
<protein>
    <recommendedName>
        <fullName evidence="1">Putative membrane protein insertion efficiency factor</fullName>
    </recommendedName>
</protein>
<dbReference type="HAMAP" id="MF_00386">
    <property type="entry name" value="UPF0161_YidD"/>
    <property type="match status" value="1"/>
</dbReference>
<comment type="function">
    <text evidence="1">Could be involved in insertion of integral membrane proteins into the membrane.</text>
</comment>
<dbReference type="RefSeq" id="WP_102245427.1">
    <property type="nucleotide sequence ID" value="NZ_CP025704.1"/>
</dbReference>
<dbReference type="EMBL" id="CP025704">
    <property type="protein sequence ID" value="AUO00140.1"/>
    <property type="molecule type" value="Genomic_DNA"/>
</dbReference>
<dbReference type="InterPro" id="IPR002696">
    <property type="entry name" value="Membr_insert_effic_factor_YidD"/>
</dbReference>
<organism evidence="2 3">
    <name type="scientific">Bacteriovorax stolpii</name>
    <name type="common">Bdellovibrio stolpii</name>
    <dbReference type="NCBI Taxonomy" id="960"/>
    <lineage>
        <taxon>Bacteria</taxon>
        <taxon>Pseudomonadati</taxon>
        <taxon>Bdellovibrionota</taxon>
        <taxon>Bacteriovoracia</taxon>
        <taxon>Bacteriovoracales</taxon>
        <taxon>Bacteriovoracaceae</taxon>
        <taxon>Bacteriovorax</taxon>
    </lineage>
</organism>
<comment type="subcellular location">
    <subcellularLocation>
        <location evidence="1">Cell membrane</location>
        <topology evidence="1">Peripheral membrane protein</topology>
        <orientation evidence="1">Cytoplasmic side</orientation>
    </subcellularLocation>
</comment>
<dbReference type="PANTHER" id="PTHR33383:SF1">
    <property type="entry name" value="MEMBRANE PROTEIN INSERTION EFFICIENCY FACTOR-RELATED"/>
    <property type="match status" value="1"/>
</dbReference>
<dbReference type="NCBIfam" id="TIGR00278">
    <property type="entry name" value="membrane protein insertion efficiency factor YidD"/>
    <property type="match status" value="1"/>
</dbReference>
<evidence type="ECO:0000313" key="2">
    <source>
        <dbReference type="EMBL" id="AUO00140.1"/>
    </source>
</evidence>
<keyword evidence="3" id="KW-1185">Reference proteome</keyword>
<dbReference type="OrthoDB" id="5295935at2"/>
<reference evidence="2 3" key="1">
    <citation type="submission" date="2018-01" db="EMBL/GenBank/DDBJ databases">
        <title>Complete genome sequence of Bacteriovorax stolpii DSM12778.</title>
        <authorList>
            <person name="Tang B."/>
            <person name="Chang J."/>
        </authorList>
    </citation>
    <scope>NUCLEOTIDE SEQUENCE [LARGE SCALE GENOMIC DNA]</scope>
    <source>
        <strain evidence="2 3">DSM 12778</strain>
    </source>
</reference>
<dbReference type="Proteomes" id="UP000235584">
    <property type="component" value="Chromosome"/>
</dbReference>
<dbReference type="Pfam" id="PF01809">
    <property type="entry name" value="YidD"/>
    <property type="match status" value="1"/>
</dbReference>
<evidence type="ECO:0000256" key="1">
    <source>
        <dbReference type="HAMAP-Rule" id="MF_00386"/>
    </source>
</evidence>
<dbReference type="KEGG" id="bsto:C0V70_18910"/>
<keyword evidence="1" id="KW-0472">Membrane</keyword>
<accession>A0A2K9NX98</accession>
<proteinExistence type="inferred from homology"/>
<sequence>MKFIAISLIRFYRYFISPLLGPKCRFYPSCSEYSKECFEKFPIERAVWYSVRRISRCHPFCDGGHDPVPEK</sequence>